<dbReference type="InterPro" id="IPR058644">
    <property type="entry name" value="Mtb12-like_C"/>
</dbReference>
<dbReference type="Pfam" id="PF26580">
    <property type="entry name" value="Mtb12_C"/>
    <property type="match status" value="1"/>
</dbReference>
<proteinExistence type="inferred from homology"/>
<keyword evidence="1 4" id="KW-0732">Signal</keyword>
<evidence type="ECO:0000256" key="3">
    <source>
        <dbReference type="SAM" id="MobiDB-lite"/>
    </source>
</evidence>
<dbReference type="EMBL" id="BAAAPF010000204">
    <property type="protein sequence ID" value="GAA2139147.1"/>
    <property type="molecule type" value="Genomic_DNA"/>
</dbReference>
<evidence type="ECO:0000256" key="1">
    <source>
        <dbReference type="ARBA" id="ARBA00022729"/>
    </source>
</evidence>
<evidence type="ECO:0000313" key="7">
    <source>
        <dbReference type="Proteomes" id="UP001500443"/>
    </source>
</evidence>
<reference evidence="6 7" key="1">
    <citation type="journal article" date="2019" name="Int. J. Syst. Evol. Microbiol.">
        <title>The Global Catalogue of Microorganisms (GCM) 10K type strain sequencing project: providing services to taxonomists for standard genome sequencing and annotation.</title>
        <authorList>
            <consortium name="The Broad Institute Genomics Platform"/>
            <consortium name="The Broad Institute Genome Sequencing Center for Infectious Disease"/>
            <person name="Wu L."/>
            <person name="Ma J."/>
        </authorList>
    </citation>
    <scope>NUCLEOTIDE SEQUENCE [LARGE SCALE GENOMIC DNA]</scope>
    <source>
        <strain evidence="6 7">JCM 15481</strain>
    </source>
</reference>
<evidence type="ECO:0000313" key="6">
    <source>
        <dbReference type="EMBL" id="GAA2139147.1"/>
    </source>
</evidence>
<gene>
    <name evidence="6" type="ORF">GCM10009802_49010</name>
</gene>
<evidence type="ECO:0000256" key="2">
    <source>
        <dbReference type="ARBA" id="ARBA00093774"/>
    </source>
</evidence>
<evidence type="ECO:0000259" key="5">
    <source>
        <dbReference type="Pfam" id="PF26580"/>
    </source>
</evidence>
<feature type="compositionally biased region" description="Low complexity" evidence="3">
    <location>
        <begin position="39"/>
        <end position="52"/>
    </location>
</feature>
<comment type="similarity">
    <text evidence="2">Belongs to the MTB12 family.</text>
</comment>
<comment type="caution">
    <text evidence="6">The sequence shown here is derived from an EMBL/GenBank/DDBJ whole genome shotgun (WGS) entry which is preliminary data.</text>
</comment>
<feature type="compositionally biased region" description="Gly residues" evidence="3">
    <location>
        <begin position="25"/>
        <end position="34"/>
    </location>
</feature>
<accession>A0ABN2ZA76</accession>
<name>A0ABN2ZA76_9ACTN</name>
<evidence type="ECO:0000256" key="4">
    <source>
        <dbReference type="SAM" id="SignalP"/>
    </source>
</evidence>
<sequence>MTRGARTRSAAWLAAAVLLTGLGAAGCGDDGGGADTPDKTPSAPAAESSPAAEESDGADGGDGNAGAQPDDPAAAEKEIRENWTTFFAPDSDADAKLAVLEDGEAMRPLLTAFSDDERWKQVGAEVTEVEFDSAEQADVTYDIALQGETVVDDATGVSVLQDGTWKVSKKAICTLVELSESTGPGC</sequence>
<feature type="chain" id="PRO_5046258916" description="Low molecular weight antigen MTB12-like C-terminal domain-containing protein" evidence="4">
    <location>
        <begin position="25"/>
        <end position="186"/>
    </location>
</feature>
<dbReference type="RefSeq" id="WP_344292202.1">
    <property type="nucleotide sequence ID" value="NZ_BAAAPF010000204.1"/>
</dbReference>
<protein>
    <recommendedName>
        <fullName evidence="5">Low molecular weight antigen MTB12-like C-terminal domain-containing protein</fullName>
    </recommendedName>
</protein>
<feature type="domain" description="Low molecular weight antigen MTB12-like C-terminal" evidence="5">
    <location>
        <begin position="72"/>
        <end position="181"/>
    </location>
</feature>
<feature type="signal peptide" evidence="4">
    <location>
        <begin position="1"/>
        <end position="24"/>
    </location>
</feature>
<dbReference type="PROSITE" id="PS51257">
    <property type="entry name" value="PROKAR_LIPOPROTEIN"/>
    <property type="match status" value="1"/>
</dbReference>
<dbReference type="Proteomes" id="UP001500443">
    <property type="component" value="Unassembled WGS sequence"/>
</dbReference>
<organism evidence="6 7">
    <name type="scientific">Streptomyces synnematoformans</name>
    <dbReference type="NCBI Taxonomy" id="415721"/>
    <lineage>
        <taxon>Bacteria</taxon>
        <taxon>Bacillati</taxon>
        <taxon>Actinomycetota</taxon>
        <taxon>Actinomycetes</taxon>
        <taxon>Kitasatosporales</taxon>
        <taxon>Streptomycetaceae</taxon>
        <taxon>Streptomyces</taxon>
    </lineage>
</organism>
<keyword evidence="7" id="KW-1185">Reference proteome</keyword>
<feature type="region of interest" description="Disordered" evidence="3">
    <location>
        <begin position="25"/>
        <end position="75"/>
    </location>
</feature>